<dbReference type="InterPro" id="IPR036047">
    <property type="entry name" value="F-box-like_dom_sf"/>
</dbReference>
<dbReference type="AlphaFoldDB" id="A0A5A7PXQ7"/>
<dbReference type="PANTHER" id="PTHR33127:SF5">
    <property type="entry name" value="TRANSMEMBRANE PROTEIN"/>
    <property type="match status" value="1"/>
</dbReference>
<dbReference type="InterPro" id="IPR001810">
    <property type="entry name" value="F-box_dom"/>
</dbReference>
<dbReference type="SMART" id="SM00256">
    <property type="entry name" value="FBOX"/>
    <property type="match status" value="1"/>
</dbReference>
<dbReference type="OrthoDB" id="1863935at2759"/>
<organism evidence="2 3">
    <name type="scientific">Striga asiatica</name>
    <name type="common">Asiatic witchweed</name>
    <name type="synonym">Buchnera asiatica</name>
    <dbReference type="NCBI Taxonomy" id="4170"/>
    <lineage>
        <taxon>Eukaryota</taxon>
        <taxon>Viridiplantae</taxon>
        <taxon>Streptophyta</taxon>
        <taxon>Embryophyta</taxon>
        <taxon>Tracheophyta</taxon>
        <taxon>Spermatophyta</taxon>
        <taxon>Magnoliopsida</taxon>
        <taxon>eudicotyledons</taxon>
        <taxon>Gunneridae</taxon>
        <taxon>Pentapetalae</taxon>
        <taxon>asterids</taxon>
        <taxon>lamiids</taxon>
        <taxon>Lamiales</taxon>
        <taxon>Orobanchaceae</taxon>
        <taxon>Buchnereae</taxon>
        <taxon>Striga</taxon>
    </lineage>
</organism>
<sequence>MSFNNEDAAAATTTTDWTVLLPELLTAIMSKLPGKDQPSASLVCRSWRNSVSALPNRYPPCLTRYHPRTRAWKFHKHGCNGSTFQTSFPELHGSEIRCSRHGWLLMTRPDQGAFFFFDPFSRRTIHLPPMTDNGFTTFGFFGPPTEPGCTVLGLGDSTAPTAIDTCVLRRGEAAWEVREHLVGGPDFRVSLAAPVMHAGRAHFVDKRGNVARLDVGRAGGKLSVRWRCMRRRGRLEGRIKEHYLVGTEDGGLMGVFVFSDEGRVKVYRLSDEDGRWDPVWEGVGEDKVVYLSQGSSFVGPATEGKGNTACFPKFYKGRHVEYCLRDGKYRLADGGYTGEGGDETGYALEREKYREDAVGLQCFNSAAWFVPRQTDEDNIGDDNFCF</sequence>
<evidence type="ECO:0000313" key="2">
    <source>
        <dbReference type="EMBL" id="GER37640.1"/>
    </source>
</evidence>
<dbReference type="PANTHER" id="PTHR33127">
    <property type="entry name" value="TRANSMEMBRANE PROTEIN"/>
    <property type="match status" value="1"/>
</dbReference>
<dbReference type="Pfam" id="PF03478">
    <property type="entry name" value="Beta-prop_KIB1-4"/>
    <property type="match status" value="1"/>
</dbReference>
<comment type="caution">
    <text evidence="2">The sequence shown here is derived from an EMBL/GenBank/DDBJ whole genome shotgun (WGS) entry which is preliminary data.</text>
</comment>
<dbReference type="Gene3D" id="1.20.1280.50">
    <property type="match status" value="1"/>
</dbReference>
<gene>
    <name evidence="2" type="ORF">STAS_14053</name>
</gene>
<dbReference type="Pfam" id="PF00646">
    <property type="entry name" value="F-box"/>
    <property type="match status" value="1"/>
</dbReference>
<evidence type="ECO:0000313" key="3">
    <source>
        <dbReference type="Proteomes" id="UP000325081"/>
    </source>
</evidence>
<protein>
    <submittedName>
        <fullName evidence="2">F-box family protein</fullName>
    </submittedName>
</protein>
<accession>A0A5A7PXQ7</accession>
<proteinExistence type="predicted"/>
<dbReference type="Proteomes" id="UP000325081">
    <property type="component" value="Unassembled WGS sequence"/>
</dbReference>
<evidence type="ECO:0000259" key="1">
    <source>
        <dbReference type="SMART" id="SM00256"/>
    </source>
</evidence>
<feature type="domain" description="F-box" evidence="1">
    <location>
        <begin position="21"/>
        <end position="60"/>
    </location>
</feature>
<name>A0A5A7PXQ7_STRAF</name>
<keyword evidence="3" id="KW-1185">Reference proteome</keyword>
<dbReference type="SUPFAM" id="SSF81383">
    <property type="entry name" value="F-box domain"/>
    <property type="match status" value="1"/>
</dbReference>
<dbReference type="InterPro" id="IPR005174">
    <property type="entry name" value="KIB1-4_b-propeller"/>
</dbReference>
<reference evidence="3" key="1">
    <citation type="journal article" date="2019" name="Curr. Biol.">
        <title>Genome Sequence of Striga asiatica Provides Insight into the Evolution of Plant Parasitism.</title>
        <authorList>
            <person name="Yoshida S."/>
            <person name="Kim S."/>
            <person name="Wafula E.K."/>
            <person name="Tanskanen J."/>
            <person name="Kim Y.M."/>
            <person name="Honaas L."/>
            <person name="Yang Z."/>
            <person name="Spallek T."/>
            <person name="Conn C.E."/>
            <person name="Ichihashi Y."/>
            <person name="Cheong K."/>
            <person name="Cui S."/>
            <person name="Der J.P."/>
            <person name="Gundlach H."/>
            <person name="Jiao Y."/>
            <person name="Hori C."/>
            <person name="Ishida J.K."/>
            <person name="Kasahara H."/>
            <person name="Kiba T."/>
            <person name="Kim M.S."/>
            <person name="Koo N."/>
            <person name="Laohavisit A."/>
            <person name="Lee Y.H."/>
            <person name="Lumba S."/>
            <person name="McCourt P."/>
            <person name="Mortimer J.C."/>
            <person name="Mutuku J.M."/>
            <person name="Nomura T."/>
            <person name="Sasaki-Sekimoto Y."/>
            <person name="Seto Y."/>
            <person name="Wang Y."/>
            <person name="Wakatake T."/>
            <person name="Sakakibara H."/>
            <person name="Demura T."/>
            <person name="Yamaguchi S."/>
            <person name="Yoneyama K."/>
            <person name="Manabe R.I."/>
            <person name="Nelson D.C."/>
            <person name="Schulman A.H."/>
            <person name="Timko M.P."/>
            <person name="dePamphilis C.W."/>
            <person name="Choi D."/>
            <person name="Shirasu K."/>
        </authorList>
    </citation>
    <scope>NUCLEOTIDE SEQUENCE [LARGE SCALE GENOMIC DNA]</scope>
    <source>
        <strain evidence="3">cv. UVA1</strain>
    </source>
</reference>
<dbReference type="EMBL" id="BKCP01005405">
    <property type="protein sequence ID" value="GER37640.1"/>
    <property type="molecule type" value="Genomic_DNA"/>
</dbReference>